<keyword evidence="3 10" id="KW-0863">Zinc-finger</keyword>
<feature type="compositionally biased region" description="Basic residues" evidence="11">
    <location>
        <begin position="24"/>
        <end position="34"/>
    </location>
</feature>
<evidence type="ECO:0000256" key="2">
    <source>
        <dbReference type="ARBA" id="ARBA00022723"/>
    </source>
</evidence>
<dbReference type="PANTHER" id="PTHR45975">
    <property type="entry name" value="NUCLEOSOME-REMODELING FACTOR SUBUNIT BPTF"/>
    <property type="match status" value="1"/>
</dbReference>
<evidence type="ECO:0000256" key="4">
    <source>
        <dbReference type="ARBA" id="ARBA00022833"/>
    </source>
</evidence>
<dbReference type="InterPro" id="IPR019787">
    <property type="entry name" value="Znf_PHD-finger"/>
</dbReference>
<dbReference type="SMART" id="SM00297">
    <property type="entry name" value="BROMO"/>
    <property type="match status" value="1"/>
</dbReference>
<dbReference type="PROSITE" id="PS50827">
    <property type="entry name" value="DDT"/>
    <property type="match status" value="1"/>
</dbReference>
<dbReference type="GO" id="GO:0016589">
    <property type="term" value="C:NURF complex"/>
    <property type="evidence" value="ECO:0007669"/>
    <property type="project" value="InterPro"/>
</dbReference>
<comment type="subcellular location">
    <subcellularLocation>
        <location evidence="1">Nucleus</location>
    </subcellularLocation>
</comment>
<evidence type="ECO:0000313" key="16">
    <source>
        <dbReference type="RefSeq" id="XP_026746769.1"/>
    </source>
</evidence>
<dbReference type="Pfam" id="PF15613">
    <property type="entry name" value="WSD"/>
    <property type="match status" value="1"/>
</dbReference>
<dbReference type="CDD" id="cd05509">
    <property type="entry name" value="Bromo_gcn5_like"/>
    <property type="match status" value="1"/>
</dbReference>
<evidence type="ECO:0000259" key="13">
    <source>
        <dbReference type="PROSITE" id="PS50016"/>
    </source>
</evidence>
<organism evidence="15 16">
    <name type="scientific">Trichoplusia ni</name>
    <name type="common">Cabbage looper</name>
    <dbReference type="NCBI Taxonomy" id="7111"/>
    <lineage>
        <taxon>Eukaryota</taxon>
        <taxon>Metazoa</taxon>
        <taxon>Ecdysozoa</taxon>
        <taxon>Arthropoda</taxon>
        <taxon>Hexapoda</taxon>
        <taxon>Insecta</taxon>
        <taxon>Pterygota</taxon>
        <taxon>Neoptera</taxon>
        <taxon>Endopterygota</taxon>
        <taxon>Lepidoptera</taxon>
        <taxon>Glossata</taxon>
        <taxon>Ditrysia</taxon>
        <taxon>Noctuoidea</taxon>
        <taxon>Noctuidae</taxon>
        <taxon>Plusiinae</taxon>
        <taxon>Trichoplusia</taxon>
    </lineage>
</organism>
<feature type="region of interest" description="Disordered" evidence="11">
    <location>
        <begin position="1506"/>
        <end position="1582"/>
    </location>
</feature>
<keyword evidence="7" id="KW-0804">Transcription</keyword>
<feature type="region of interest" description="Disordered" evidence="11">
    <location>
        <begin position="1872"/>
        <end position="1931"/>
    </location>
</feature>
<dbReference type="OrthoDB" id="784962at2759"/>
<gene>
    <name evidence="16" type="primary">LOC113508019</name>
</gene>
<dbReference type="RefSeq" id="XP_026746769.1">
    <property type="nucleotide sequence ID" value="XM_026890968.1"/>
</dbReference>
<feature type="region of interest" description="Disordered" evidence="11">
    <location>
        <begin position="1617"/>
        <end position="1641"/>
    </location>
</feature>
<keyword evidence="2" id="KW-0479">Metal-binding</keyword>
<evidence type="ECO:0000259" key="14">
    <source>
        <dbReference type="PROSITE" id="PS50827"/>
    </source>
</evidence>
<feature type="compositionally biased region" description="Basic residues" evidence="11">
    <location>
        <begin position="67"/>
        <end position="82"/>
    </location>
</feature>
<dbReference type="InterPro" id="IPR036427">
    <property type="entry name" value="Bromodomain-like_sf"/>
</dbReference>
<dbReference type="PROSITE" id="PS01359">
    <property type="entry name" value="ZF_PHD_1"/>
    <property type="match status" value="1"/>
</dbReference>
<dbReference type="GO" id="GO:0000978">
    <property type="term" value="F:RNA polymerase II cis-regulatory region sequence-specific DNA binding"/>
    <property type="evidence" value="ECO:0007669"/>
    <property type="project" value="TreeGrafter"/>
</dbReference>
<feature type="compositionally biased region" description="Acidic residues" evidence="11">
    <location>
        <begin position="558"/>
        <end position="569"/>
    </location>
</feature>
<keyword evidence="5" id="KW-0805">Transcription regulation</keyword>
<dbReference type="CTD" id="44811"/>
<feature type="compositionally biased region" description="Low complexity" evidence="11">
    <location>
        <begin position="1798"/>
        <end position="1808"/>
    </location>
</feature>
<dbReference type="InterPro" id="IPR019786">
    <property type="entry name" value="Zinc_finger_PHD-type_CS"/>
</dbReference>
<feature type="region of interest" description="Disordered" evidence="11">
    <location>
        <begin position="1696"/>
        <end position="1730"/>
    </location>
</feature>
<evidence type="ECO:0000256" key="6">
    <source>
        <dbReference type="ARBA" id="ARBA00023117"/>
    </source>
</evidence>
<dbReference type="InterPro" id="IPR018501">
    <property type="entry name" value="DDT_dom"/>
</dbReference>
<keyword evidence="8" id="KW-0539">Nucleus</keyword>
<dbReference type="CDD" id="cd15559">
    <property type="entry name" value="PHD1_BPTF"/>
    <property type="match status" value="1"/>
</dbReference>
<feature type="compositionally biased region" description="Basic and acidic residues" evidence="11">
    <location>
        <begin position="2150"/>
        <end position="2162"/>
    </location>
</feature>
<feature type="domain" description="Bromo" evidence="12">
    <location>
        <begin position="2473"/>
        <end position="2543"/>
    </location>
</feature>
<evidence type="ECO:0000256" key="8">
    <source>
        <dbReference type="ARBA" id="ARBA00023242"/>
    </source>
</evidence>
<feature type="compositionally biased region" description="Pro residues" evidence="11">
    <location>
        <begin position="2205"/>
        <end position="2236"/>
    </location>
</feature>
<dbReference type="Pfam" id="PF15612">
    <property type="entry name" value="WHIM1"/>
    <property type="match status" value="1"/>
</dbReference>
<reference evidence="16" key="1">
    <citation type="submission" date="2025-08" db="UniProtKB">
        <authorList>
            <consortium name="RefSeq"/>
        </authorList>
    </citation>
    <scope>IDENTIFICATION</scope>
</reference>
<protein>
    <submittedName>
        <fullName evidence="16">Nucleosome-remodeling factor subunit NURF301 isoform X1</fullName>
    </submittedName>
</protein>
<dbReference type="FunFam" id="3.30.40.10:FF:000048">
    <property type="entry name" value="nucleosome-remodeling factor subunit BPTF isoform X1"/>
    <property type="match status" value="2"/>
</dbReference>
<dbReference type="PANTHER" id="PTHR45975:SF2">
    <property type="entry name" value="NUCLEOSOME-REMODELING FACTOR SUBUNIT BPTF"/>
    <property type="match status" value="1"/>
</dbReference>
<dbReference type="InterPro" id="IPR028941">
    <property type="entry name" value="WHIM2_dom"/>
</dbReference>
<name>A0A7E5X274_TRINI</name>
<accession>A0A7E5X274</accession>
<dbReference type="SMART" id="SM00249">
    <property type="entry name" value="PHD"/>
    <property type="match status" value="3"/>
</dbReference>
<feature type="compositionally biased region" description="Basic and acidic residues" evidence="11">
    <location>
        <begin position="116"/>
        <end position="129"/>
    </location>
</feature>
<evidence type="ECO:0000256" key="5">
    <source>
        <dbReference type="ARBA" id="ARBA00023015"/>
    </source>
</evidence>
<dbReference type="InterPro" id="IPR001487">
    <property type="entry name" value="Bromodomain"/>
</dbReference>
<dbReference type="SUPFAM" id="SSF57903">
    <property type="entry name" value="FYVE/PHD zinc finger"/>
    <property type="match status" value="3"/>
</dbReference>
<keyword evidence="6 9" id="KW-0103">Bromodomain</keyword>
<feature type="domain" description="PHD-type" evidence="13">
    <location>
        <begin position="2381"/>
        <end position="2446"/>
    </location>
</feature>
<feature type="compositionally biased region" description="Basic and acidic residues" evidence="11">
    <location>
        <begin position="1703"/>
        <end position="1719"/>
    </location>
</feature>
<feature type="domain" description="PHD-type" evidence="13">
    <location>
        <begin position="348"/>
        <end position="395"/>
    </location>
</feature>
<feature type="compositionally biased region" description="Polar residues" evidence="11">
    <location>
        <begin position="1620"/>
        <end position="1635"/>
    </location>
</feature>
<dbReference type="Pfam" id="PF00439">
    <property type="entry name" value="Bromodomain"/>
    <property type="match status" value="1"/>
</dbReference>
<evidence type="ECO:0000256" key="1">
    <source>
        <dbReference type="ARBA" id="ARBA00004123"/>
    </source>
</evidence>
<dbReference type="InterPro" id="IPR038028">
    <property type="entry name" value="BPTF"/>
</dbReference>
<dbReference type="FunCoup" id="A0A7E5X274">
    <property type="interactions" value="2627"/>
</dbReference>
<feature type="region of interest" description="Disordered" evidence="11">
    <location>
        <begin position="1465"/>
        <end position="1487"/>
    </location>
</feature>
<sequence length="2569" mass="289008">MMSGRGAKKRGRPPKSGSFEKSRKFQYHLLKKPKYLLNQQNAGSASLVSTPSASRASSPQGSDISRRSTRKQRGGKAHKNKRGGISGSYSRRGYNPQAADYHESEYHYGSDFGDEYSDRSEPEEDRASESSEGSVGDGAASDSDFSVSSYSTTSGTPRKVNNNLLRPPSPDPLWLQQERQIPPLDLPLSSDDLLIPQNLILQVVGVYEVLRHFRHLVRLSPFRIEDLCAAISCEEQSNLLIEVHMMLLKALLREEDAQQTHFGPLDHKDSVNITLFLLDVMTWPEVLRIYIESDKSFDQNVVRILNSCEYPFTSVDDRLAVLQFLCNQFLITNPVRDDLLSEVPIHYDDHCRVCHRLGDLLCCETCPAVFHLECVDPPLGDVPSEDWQCALCKQHKTMGVTDCLPDAEKQGLMCRHEHLGFDRHGRKYWFIARRIFVESENGEVWYYTSAQQFEELLNVFDSDEMEAPLVRELLEMKQEILRQMDITERLTNQVKGNRKSYLEIENANIVKQRKLKEQQKQRSQNPELKLDDDKIDNVSSIAGDSDVVNEITVVSEDMTQDDDDTIDEDDNKKNKCNASSRKLPGQKKHEEVTERLTRLKSTQISNGTYLFKLGNENSFKNYINQYSANPLALNKPQRNEERDKKRYMSHKFSLSSAQEFKWVGLLNATKPLLEATLRQTLLQLESNIVLQFMHPNWSLLRKPWVQAVQLCQAPRDFARALCVLQACIKSVVWVPAWHEQLGHVKLIRTTATDREERKKLDKREKKERDEEEERYRTAYNFVKYSLGLRHQAWKQKGEEYRIHGQWGWLWNSSTRKYKKHSNAKACLLNGPAKIAVRVREGSVIKVLAVEPKTYDYLISNEGESKDVMEKLPPSMRNLKIEKDEDGFEEIDVEKAMGSSTRRYYPKMARKSKLDEFLARRTYLKFMEEKKLANLIANVKKEDVEVKSEDEKNIDVENDDPEPDMPTICGTSSVAKQMSTDHAKNVDALRDEYQKLTQLTKRYRCYSNCCNKIDTSEILQNSTIKVNCYSPLCIMKGKLLSELVTLLKGGVVNSSNLLANSKDNTKMSILEQYLLGKSSSTANSNENILSDLLSAVACAQECDNKNTDCYVKRKFSGEDGDDVNYKFEKLDGDENSCIVKSESTLEESAVPAVGNEMDIDITCNNNEDSEVEIGPLKELTDGESSEQPPANTDTGNETTERPPIPKLKITRGRASKAASNTQNSGNSHEAKDSSYKCSVTSTKTDDKVKYRALVNRRFGPTKTYKREDRTIKEEKTEGNVVRVYSTINPSGKVYLKRVQTSAVEKKKKRTPVKYPLCSTFHTRSKAKTIMVLPHHELRKLCRQAGHNTVTGFSHNAKPNQTVWPYPCPRPLFKTCWLYRTVNLQWLTSAALQLRIMWACLRWDDMAAKPASADGKHQLTTDTEIVSLELLKHRHIGQFSERTQYLRRRVVIPLELPKTVREVTSIRSGLRKRKRAESPQNTEPQVSEEWVDEDKLELWEVRQYGERTERATPVTRTSTGKLPQRNIAPPANAADLKDKMEQQLREQRAAHQQKRALEMSQDKAKSTPNQNSGKSTLTSLLTTNATTPTGQKTVIGTRRIIMTKGADGSTRVISQPIAGTAKSAQNEGVSSKPNATPQKDGPQKVQIIRAPDGKITVRGLLAGQQLIQMPDGKLHVVMAGQQGITGQLVAASPAAKTVDTGGCPTERETPQAKTASDDARQTPRAAQASGQQVMVQSNRQIVVQPSPQMVVQPAAQVCVQPAAQVVVQAGARAGLAPRVAAVQAVQTVLVQGQLLPRAAAPRAPAATPAPRLQPPRPRPPQAQQIVVNNPVLVQQIAAGKIQLATVNGQQVLIRPTGNNQAQIVAHIGQSPSTVAATPVQSPMAAPRTAPPALAPQPAIPQPIQPQPIQQQALQPQPSQAQSQQITPQPQQQLTEDELVEKRLLVGQPPGTVIKTVTAQVMQTSSGPSIVLQGLHGYSLTPQQLALVQHQVKQQLLKAQESTGKQGMLGPRKMYLAVQPAGGAPPPLTPVGPLPAAGALHSLQSLQPLPVPAHQDVSEEDQIKRQALLNGEENVAEAASIKEATPSKLEDIKENNTKTDIINSGPDGLQSSKFVLTPDYIQQTIKSALKQENLNPEIEEKLLQLQRYQEKRMKPEIPQPEREIRPVAVVARTPSPPTRRRATSSRHDDDDDEWVDSSPRKRTRGGRPPSPPSGAPPPRPPARPPAAPPAAPPPPPAPVALPAQHHPQPTAMDERRRAATNNSRLQMLLFKHKEMLKKDIIKKRGLLEKELGVEIQKELSAELALRTRAERNKQEEVRGGKRRGAATPSTPRPNKRSVKKEKLLCICRTPYDNTKFYVGCEHCSNWFHGDCVGVTEEMSKTMEEYVCPDCRRAEETQELYCLCRQPYDNSQFYICCDRCQDWFHGRCVGILQSEADNIDEYICPNCQKNNSVNYANMKELTTKDFENLRRLVKQIQLHKNAWPFMEPVDPREAPTYYKVIKEPMDLQTVERKVNDQTYSTLSEFIGDMTKIFDNCRYFNPKDSEFYRCAEGLEAFFAQKIKYFREKLFETTQ</sequence>
<proteinExistence type="predicted"/>
<dbReference type="Gene3D" id="1.20.920.10">
    <property type="entry name" value="Bromodomain-like"/>
    <property type="match status" value="1"/>
</dbReference>
<dbReference type="GO" id="GO:0008270">
    <property type="term" value="F:zinc ion binding"/>
    <property type="evidence" value="ECO:0007669"/>
    <property type="project" value="UniProtKB-KW"/>
</dbReference>
<feature type="region of interest" description="Disordered" evidence="11">
    <location>
        <begin position="2307"/>
        <end position="2333"/>
    </location>
</feature>
<dbReference type="PROSITE" id="PS50016">
    <property type="entry name" value="ZF_PHD_2"/>
    <property type="match status" value="2"/>
</dbReference>
<evidence type="ECO:0000256" key="7">
    <source>
        <dbReference type="ARBA" id="ARBA00023163"/>
    </source>
</evidence>
<evidence type="ECO:0000256" key="11">
    <source>
        <dbReference type="SAM" id="MobiDB-lite"/>
    </source>
</evidence>
<evidence type="ECO:0000256" key="9">
    <source>
        <dbReference type="PROSITE-ProRule" id="PRU00035"/>
    </source>
</evidence>
<feature type="compositionally biased region" description="Basic residues" evidence="11">
    <location>
        <begin position="1"/>
        <end position="13"/>
    </location>
</feature>
<dbReference type="InParanoid" id="A0A7E5X274"/>
<feature type="region of interest" description="Disordered" evidence="11">
    <location>
        <begin position="1"/>
        <end position="175"/>
    </location>
</feature>
<feature type="compositionally biased region" description="Pro residues" evidence="11">
    <location>
        <begin position="1886"/>
        <end position="1903"/>
    </location>
</feature>
<dbReference type="CDD" id="cd15560">
    <property type="entry name" value="PHD2_3_BPTF"/>
    <property type="match status" value="2"/>
</dbReference>
<feature type="compositionally biased region" description="Pro residues" evidence="11">
    <location>
        <begin position="1809"/>
        <end position="1818"/>
    </location>
</feature>
<dbReference type="GO" id="GO:0006357">
    <property type="term" value="P:regulation of transcription by RNA polymerase II"/>
    <property type="evidence" value="ECO:0007669"/>
    <property type="project" value="InterPro"/>
</dbReference>
<keyword evidence="4" id="KW-0862">Zinc</keyword>
<feature type="region of interest" description="Disordered" evidence="11">
    <location>
        <begin position="556"/>
        <end position="588"/>
    </location>
</feature>
<dbReference type="SUPFAM" id="SSF47370">
    <property type="entry name" value="Bromodomain"/>
    <property type="match status" value="1"/>
</dbReference>
<feature type="region of interest" description="Disordered" evidence="11">
    <location>
        <begin position="2150"/>
        <end position="2255"/>
    </location>
</feature>
<feature type="compositionally biased region" description="Polar residues" evidence="11">
    <location>
        <begin position="1184"/>
        <end position="1196"/>
    </location>
</feature>
<feature type="region of interest" description="Disordered" evidence="11">
    <location>
        <begin position="513"/>
        <end position="533"/>
    </location>
</feature>
<dbReference type="Pfam" id="PF00628">
    <property type="entry name" value="PHD"/>
    <property type="match status" value="3"/>
</dbReference>
<evidence type="ECO:0000256" key="3">
    <source>
        <dbReference type="ARBA" id="ARBA00022771"/>
    </source>
</evidence>
<feature type="compositionally biased region" description="Basic and acidic residues" evidence="11">
    <location>
        <begin position="1533"/>
        <end position="1563"/>
    </location>
</feature>
<dbReference type="InterPro" id="IPR011011">
    <property type="entry name" value="Znf_FYVE_PHD"/>
</dbReference>
<dbReference type="InterPro" id="IPR028942">
    <property type="entry name" value="WHIM1_dom"/>
</dbReference>
<feature type="compositionally biased region" description="Basic and acidic residues" evidence="11">
    <location>
        <begin position="2307"/>
        <end position="2316"/>
    </location>
</feature>
<dbReference type="InterPro" id="IPR001965">
    <property type="entry name" value="Znf_PHD"/>
</dbReference>
<dbReference type="KEGG" id="tnl:113508019"/>
<dbReference type="PROSITE" id="PS50014">
    <property type="entry name" value="BROMODOMAIN_2"/>
    <property type="match status" value="1"/>
</dbReference>
<feature type="region of interest" description="Disordered" evidence="11">
    <location>
        <begin position="1177"/>
        <end position="1240"/>
    </location>
</feature>
<feature type="compositionally biased region" description="Polar residues" evidence="11">
    <location>
        <begin position="1216"/>
        <end position="1226"/>
    </location>
</feature>
<feature type="compositionally biased region" description="Polar residues" evidence="11">
    <location>
        <begin position="37"/>
        <end position="63"/>
    </location>
</feature>
<evidence type="ECO:0000259" key="12">
    <source>
        <dbReference type="PROSITE" id="PS50014"/>
    </source>
</evidence>
<dbReference type="Proteomes" id="UP000322000">
    <property type="component" value="Unplaced"/>
</dbReference>
<feature type="compositionally biased region" description="Polar residues" evidence="11">
    <location>
        <begin position="1564"/>
        <end position="1573"/>
    </location>
</feature>
<feature type="region of interest" description="Disordered" evidence="11">
    <location>
        <begin position="1798"/>
        <end position="1819"/>
    </location>
</feature>
<dbReference type="PROSITE" id="PS00633">
    <property type="entry name" value="BROMODOMAIN_1"/>
    <property type="match status" value="1"/>
</dbReference>
<dbReference type="InterPro" id="IPR018359">
    <property type="entry name" value="Bromodomain_CS"/>
</dbReference>
<dbReference type="Gene3D" id="3.30.40.10">
    <property type="entry name" value="Zinc/RING finger domain, C3HC4 (zinc finger)"/>
    <property type="match status" value="3"/>
</dbReference>
<feature type="domain" description="DDT" evidence="14">
    <location>
        <begin position="197"/>
        <end position="257"/>
    </location>
</feature>
<keyword evidence="15" id="KW-1185">Reference proteome</keyword>
<dbReference type="PRINTS" id="PR00503">
    <property type="entry name" value="BROMODOMAIN"/>
</dbReference>
<evidence type="ECO:0000256" key="10">
    <source>
        <dbReference type="PROSITE-ProRule" id="PRU00146"/>
    </source>
</evidence>
<dbReference type="Pfam" id="PF02791">
    <property type="entry name" value="DDT"/>
    <property type="match status" value="1"/>
</dbReference>
<feature type="compositionally biased region" description="Low complexity" evidence="11">
    <location>
        <begin position="1904"/>
        <end position="1930"/>
    </location>
</feature>
<evidence type="ECO:0000313" key="15">
    <source>
        <dbReference type="Proteomes" id="UP000322000"/>
    </source>
</evidence>
<dbReference type="SMART" id="SM00571">
    <property type="entry name" value="DDT"/>
    <property type="match status" value="1"/>
</dbReference>
<dbReference type="GeneID" id="113508019"/>
<feature type="compositionally biased region" description="Low complexity" evidence="11">
    <location>
        <begin position="130"/>
        <end position="156"/>
    </location>
</feature>
<dbReference type="InterPro" id="IPR013083">
    <property type="entry name" value="Znf_RING/FYVE/PHD"/>
</dbReference>